<evidence type="ECO:0000313" key="2">
    <source>
        <dbReference type="EMBL" id="UYV63864.1"/>
    </source>
</evidence>
<dbReference type="EMBL" id="CP092864">
    <property type="protein sequence ID" value="UYV63864.1"/>
    <property type="molecule type" value="Genomic_DNA"/>
</dbReference>
<feature type="compositionally biased region" description="Polar residues" evidence="1">
    <location>
        <begin position="390"/>
        <end position="403"/>
    </location>
</feature>
<proteinExistence type="predicted"/>
<organism evidence="2 3">
    <name type="scientific">Cordylochernes scorpioides</name>
    <dbReference type="NCBI Taxonomy" id="51811"/>
    <lineage>
        <taxon>Eukaryota</taxon>
        <taxon>Metazoa</taxon>
        <taxon>Ecdysozoa</taxon>
        <taxon>Arthropoda</taxon>
        <taxon>Chelicerata</taxon>
        <taxon>Arachnida</taxon>
        <taxon>Pseudoscorpiones</taxon>
        <taxon>Cheliferoidea</taxon>
        <taxon>Chernetidae</taxon>
        <taxon>Cordylochernes</taxon>
    </lineage>
</organism>
<keyword evidence="3" id="KW-1185">Reference proteome</keyword>
<reference evidence="2 3" key="1">
    <citation type="submission" date="2022-01" db="EMBL/GenBank/DDBJ databases">
        <title>A chromosomal length assembly of Cordylochernes scorpioides.</title>
        <authorList>
            <person name="Zeh D."/>
            <person name="Zeh J."/>
        </authorList>
    </citation>
    <scope>NUCLEOTIDE SEQUENCE [LARGE SCALE GENOMIC DNA]</scope>
    <source>
        <strain evidence="2">IN4F17</strain>
        <tissue evidence="2">Whole Body</tissue>
    </source>
</reference>
<dbReference type="Proteomes" id="UP001235939">
    <property type="component" value="Chromosome 02"/>
</dbReference>
<gene>
    <name evidence="2" type="ORF">LAZ67_2005851</name>
</gene>
<accession>A0ABY6K6D0</accession>
<name>A0ABY6K6D0_9ARAC</name>
<evidence type="ECO:0000313" key="3">
    <source>
        <dbReference type="Proteomes" id="UP001235939"/>
    </source>
</evidence>
<feature type="region of interest" description="Disordered" evidence="1">
    <location>
        <begin position="375"/>
        <end position="403"/>
    </location>
</feature>
<protein>
    <submittedName>
        <fullName evidence="2">Uncharacterized protein</fullName>
    </submittedName>
</protein>
<evidence type="ECO:0000256" key="1">
    <source>
        <dbReference type="SAM" id="MobiDB-lite"/>
    </source>
</evidence>
<sequence>MQMIRIPVQTHITSDCGSTSKHYLRLGNFDDLQKQLSYFDQVTEFDRGRIVAYRDCGLSFREIDSCVERNQTTVMQLCDRWMQEGTTDRRVRSHPPQCTSPWHKVVFPQDVHCFIYPLTQNHRRLRRQWSDERRMWTAEWNEIVFTDESSLETPWREDAEQLRYAPPHWSCTGYYGMGRYWISLSHSSSPLHGLPSRLVARVNGRSDIEMAGALAEALCGPAAEILETIPMEKNLVSGALFDSIGGRYGSQNYQQFQKVHFRNKTHDKGYQGLISRFVGDSDFITQQNFLEALRDHGMQQYVRLSPCSTLQEAPVIAMKCEASQQVQRDPLRFARQTEGSESYPSKSFFQSRRILKFVRNKARCIPEMYPRRTSETEFPPNYTKDGNLHYCNQGQRSPKNRSPNQISILAYAHSDNDYGFSYREMFKEPFSA</sequence>